<reference key="1">
    <citation type="submission" date="2007-01" db="EMBL/GenBank/DDBJ databases">
        <title>The Genome Sequence of Puccinia graminis f. sp. tritici Strain CRL 75-36-700-3.</title>
        <authorList>
            <consortium name="The Broad Institute Genome Sequencing Platform"/>
            <person name="Birren B."/>
            <person name="Lander E."/>
            <person name="Galagan J."/>
            <person name="Nusbaum C."/>
            <person name="Devon K."/>
            <person name="Cuomo C."/>
            <person name="Jaffe D."/>
            <person name="Butler J."/>
            <person name="Alvarez P."/>
            <person name="Gnerre S."/>
            <person name="Grabherr M."/>
            <person name="Mauceli E."/>
            <person name="Brockman W."/>
            <person name="Young S."/>
            <person name="LaButti K."/>
            <person name="Sykes S."/>
            <person name="DeCaprio D."/>
            <person name="Crawford M."/>
            <person name="Koehrsen M."/>
            <person name="Engels R."/>
            <person name="Montgomery P."/>
            <person name="Pearson M."/>
            <person name="Howarth C."/>
            <person name="Larson L."/>
            <person name="White J."/>
            <person name="Zeng Q."/>
            <person name="Kodira C."/>
            <person name="Yandava C."/>
            <person name="Alvarado L."/>
            <person name="O'Leary S."/>
            <person name="Szabo L."/>
            <person name="Dean R."/>
            <person name="Schein J."/>
        </authorList>
    </citation>
    <scope>NUCLEOTIDE SEQUENCE</scope>
    <source>
        <strain>CRL 75-36-700-3</strain>
    </source>
</reference>
<evidence type="ECO:0000313" key="2">
    <source>
        <dbReference type="Proteomes" id="UP000008783"/>
    </source>
</evidence>
<protein>
    <submittedName>
        <fullName evidence="1">Uncharacterized protein</fullName>
    </submittedName>
</protein>
<dbReference type="GeneID" id="10544933"/>
<dbReference type="InParanoid" id="E3KFT5"/>
<dbReference type="RefSeq" id="XP_003327639.2">
    <property type="nucleotide sequence ID" value="XM_003327591.2"/>
</dbReference>
<proteinExistence type="predicted"/>
<dbReference type="KEGG" id="pgr:PGTG_09173"/>
<dbReference type="VEuPathDB" id="FungiDB:PGTG_09173"/>
<reference evidence="2" key="2">
    <citation type="journal article" date="2011" name="Proc. Natl. Acad. Sci. U.S.A.">
        <title>Obligate biotrophy features unraveled by the genomic analysis of rust fungi.</title>
        <authorList>
            <person name="Duplessis S."/>
            <person name="Cuomo C.A."/>
            <person name="Lin Y.-C."/>
            <person name="Aerts A."/>
            <person name="Tisserant E."/>
            <person name="Veneault-Fourrey C."/>
            <person name="Joly D.L."/>
            <person name="Hacquard S."/>
            <person name="Amselem J."/>
            <person name="Cantarel B.L."/>
            <person name="Chiu R."/>
            <person name="Coutinho P.M."/>
            <person name="Feau N."/>
            <person name="Field M."/>
            <person name="Frey P."/>
            <person name="Gelhaye E."/>
            <person name="Goldberg J."/>
            <person name="Grabherr M.G."/>
            <person name="Kodira C.D."/>
            <person name="Kohler A."/>
            <person name="Kuees U."/>
            <person name="Lindquist E.A."/>
            <person name="Lucas S.M."/>
            <person name="Mago R."/>
            <person name="Mauceli E."/>
            <person name="Morin E."/>
            <person name="Murat C."/>
            <person name="Pangilinan J.L."/>
            <person name="Park R."/>
            <person name="Pearson M."/>
            <person name="Quesneville H."/>
            <person name="Rouhier N."/>
            <person name="Sakthikumar S."/>
            <person name="Salamov A.A."/>
            <person name="Schmutz J."/>
            <person name="Selles B."/>
            <person name="Shapiro H."/>
            <person name="Tanguay P."/>
            <person name="Tuskan G.A."/>
            <person name="Henrissat B."/>
            <person name="Van de Peer Y."/>
            <person name="Rouze P."/>
            <person name="Ellis J.G."/>
            <person name="Dodds P.N."/>
            <person name="Schein J.E."/>
            <person name="Zhong S."/>
            <person name="Hamelin R.C."/>
            <person name="Grigoriev I.V."/>
            <person name="Szabo L.J."/>
            <person name="Martin F."/>
        </authorList>
    </citation>
    <scope>NUCLEOTIDE SEQUENCE [LARGE SCALE GENOMIC DNA]</scope>
    <source>
        <strain evidence="2">CRL 75-36-700-3 / race SCCL</strain>
    </source>
</reference>
<sequence>MFGTTSNVSSRVLCEETQAPESLPLPTTVISKTPQVSLISLDYILYIELSKHFQLSRRQGLSPIKWEKIVPSPRPPPMEANIVALTWPQFQNKAIIHLGNQCGYLRTFLFNNHHAGNLVWLGYIKDHRDYGVDVQIDGVLAFLNFSNAAYDAFPARVAVKITMDNPTQKLYEDAMRAHVRSIS</sequence>
<dbReference type="EMBL" id="DS178285">
    <property type="protein sequence ID" value="EFP83220.2"/>
    <property type="molecule type" value="Genomic_DNA"/>
</dbReference>
<dbReference type="Proteomes" id="UP000008783">
    <property type="component" value="Unassembled WGS sequence"/>
</dbReference>
<accession>E3KFT5</accession>
<gene>
    <name evidence="1" type="ORF">PGTG_09173</name>
</gene>
<dbReference type="OrthoDB" id="10413382at2759"/>
<evidence type="ECO:0000313" key="1">
    <source>
        <dbReference type="EMBL" id="EFP83220.2"/>
    </source>
</evidence>
<organism evidence="1 2">
    <name type="scientific">Puccinia graminis f. sp. tritici (strain CRL 75-36-700-3 / race SCCL)</name>
    <name type="common">Black stem rust fungus</name>
    <dbReference type="NCBI Taxonomy" id="418459"/>
    <lineage>
        <taxon>Eukaryota</taxon>
        <taxon>Fungi</taxon>
        <taxon>Dikarya</taxon>
        <taxon>Basidiomycota</taxon>
        <taxon>Pucciniomycotina</taxon>
        <taxon>Pucciniomycetes</taxon>
        <taxon>Pucciniales</taxon>
        <taxon>Pucciniaceae</taxon>
        <taxon>Puccinia</taxon>
    </lineage>
</organism>
<dbReference type="AlphaFoldDB" id="E3KFT5"/>
<name>E3KFT5_PUCGT</name>
<dbReference type="HOGENOM" id="CLU_126701_0_0_1"/>
<keyword evidence="2" id="KW-1185">Reference proteome</keyword>